<protein>
    <recommendedName>
        <fullName evidence="1">SnoaL-like domain-containing protein</fullName>
    </recommendedName>
</protein>
<evidence type="ECO:0000259" key="1">
    <source>
        <dbReference type="Pfam" id="PF13577"/>
    </source>
</evidence>
<feature type="domain" description="SnoaL-like" evidence="1">
    <location>
        <begin position="21"/>
        <end position="110"/>
    </location>
</feature>
<keyword evidence="3" id="KW-1185">Reference proteome</keyword>
<name>A0A420YGU0_9PEZI</name>
<gene>
    <name evidence="2" type="ORF">DL546_009016</name>
</gene>
<dbReference type="EMBL" id="QVQW01000011">
    <property type="protein sequence ID" value="RKU47065.1"/>
    <property type="molecule type" value="Genomic_DNA"/>
</dbReference>
<sequence>MTSSKEPNSKFYSHINGTQEQLLDRLAVAEICKGWPVYRDASEWHNFRNLFAEKATVWTSNIDDFIQVSKDGKDKGAFIMHRECGTLVELNGNRAVAKMKATITQRFSIPSNTQTQDSQLATPAPDDGSSADNIEFDVDCDCRFIFFCEKNNQGEWKTYFVKLDYDKDKVVPADGRRAPIFPTAELAKYPEGYKFLGAAQAMLGYKIDLSLPTPRNEYWWMLYSCMERWLDNAGSDDKDAGLFWE</sequence>
<dbReference type="OrthoDB" id="2533647at2759"/>
<dbReference type="Pfam" id="PF13577">
    <property type="entry name" value="SnoaL_4"/>
    <property type="match status" value="1"/>
</dbReference>
<dbReference type="InterPro" id="IPR032710">
    <property type="entry name" value="NTF2-like_dom_sf"/>
</dbReference>
<dbReference type="SUPFAM" id="SSF54427">
    <property type="entry name" value="NTF2-like"/>
    <property type="match status" value="1"/>
</dbReference>
<dbReference type="AlphaFoldDB" id="A0A420YGU0"/>
<dbReference type="STRING" id="177199.A0A420YGU0"/>
<dbReference type="InterPro" id="IPR037401">
    <property type="entry name" value="SnoaL-like"/>
</dbReference>
<evidence type="ECO:0000313" key="2">
    <source>
        <dbReference type="EMBL" id="RKU47065.1"/>
    </source>
</evidence>
<accession>A0A420YGU0</accession>
<reference evidence="2 3" key="1">
    <citation type="submission" date="2018-08" db="EMBL/GenBank/DDBJ databases">
        <title>Draft genome of the lignicolous fungus Coniochaeta pulveracea.</title>
        <authorList>
            <person name="Borstlap C.J."/>
            <person name="De Witt R.N."/>
            <person name="Botha A."/>
            <person name="Volschenk H."/>
        </authorList>
    </citation>
    <scope>NUCLEOTIDE SEQUENCE [LARGE SCALE GENOMIC DNA]</scope>
    <source>
        <strain evidence="2 3">CAB683</strain>
    </source>
</reference>
<organism evidence="2 3">
    <name type="scientific">Coniochaeta pulveracea</name>
    <dbReference type="NCBI Taxonomy" id="177199"/>
    <lineage>
        <taxon>Eukaryota</taxon>
        <taxon>Fungi</taxon>
        <taxon>Dikarya</taxon>
        <taxon>Ascomycota</taxon>
        <taxon>Pezizomycotina</taxon>
        <taxon>Sordariomycetes</taxon>
        <taxon>Sordariomycetidae</taxon>
        <taxon>Coniochaetales</taxon>
        <taxon>Coniochaetaceae</taxon>
        <taxon>Coniochaeta</taxon>
    </lineage>
</organism>
<proteinExistence type="predicted"/>
<comment type="caution">
    <text evidence="2">The sequence shown here is derived from an EMBL/GenBank/DDBJ whole genome shotgun (WGS) entry which is preliminary data.</text>
</comment>
<dbReference type="Gene3D" id="3.10.450.50">
    <property type="match status" value="1"/>
</dbReference>
<dbReference type="Proteomes" id="UP000275385">
    <property type="component" value="Unassembled WGS sequence"/>
</dbReference>
<evidence type="ECO:0000313" key="3">
    <source>
        <dbReference type="Proteomes" id="UP000275385"/>
    </source>
</evidence>